<accession>A0A0M3DGH4</accession>
<evidence type="ECO:0000313" key="3">
    <source>
        <dbReference type="Proteomes" id="UP000034407"/>
    </source>
</evidence>
<feature type="transmembrane region" description="Helical" evidence="1">
    <location>
        <begin position="6"/>
        <end position="21"/>
    </location>
</feature>
<evidence type="ECO:0000313" key="2">
    <source>
        <dbReference type="EMBL" id="KKY00467.1"/>
    </source>
</evidence>
<name>A0A0M3DGH4_9FIRM</name>
<feature type="transmembrane region" description="Helical" evidence="1">
    <location>
        <begin position="28"/>
        <end position="46"/>
    </location>
</feature>
<proteinExistence type="predicted"/>
<feature type="transmembrane region" description="Helical" evidence="1">
    <location>
        <begin position="58"/>
        <end position="77"/>
    </location>
</feature>
<dbReference type="AlphaFoldDB" id="A0A0M3DGH4"/>
<protein>
    <submittedName>
        <fullName evidence="2">Uncharacterized protein</fullName>
    </submittedName>
</protein>
<organism evidence="2 3">
    <name type="scientific">Paraclostridium benzoelyticum</name>
    <dbReference type="NCBI Taxonomy" id="1629550"/>
    <lineage>
        <taxon>Bacteria</taxon>
        <taxon>Bacillati</taxon>
        <taxon>Bacillota</taxon>
        <taxon>Clostridia</taxon>
        <taxon>Peptostreptococcales</taxon>
        <taxon>Peptostreptococcaceae</taxon>
        <taxon>Paraclostridium</taxon>
    </lineage>
</organism>
<sequence>MSLVSFLSCIYFIFTVVLLFKRNTMGKIYITFGLLTYIFVTLYSYIPKIPSNLQQLSIFIAFSLMIIIFGIMFGVFMKMLKKSNRASTIASIVSSFLLILVLFNIEGYLTYMYIPVLLYMLQNKVNNKLNTCNT</sequence>
<dbReference type="RefSeq" id="WP_046823803.1">
    <property type="nucleotide sequence ID" value="NZ_JBCLWQ010000002.1"/>
</dbReference>
<keyword evidence="1" id="KW-0472">Membrane</keyword>
<dbReference type="Proteomes" id="UP000034407">
    <property type="component" value="Unassembled WGS sequence"/>
</dbReference>
<gene>
    <name evidence="2" type="ORF">VN21_13995</name>
</gene>
<evidence type="ECO:0000256" key="1">
    <source>
        <dbReference type="SAM" id="Phobius"/>
    </source>
</evidence>
<feature type="transmembrane region" description="Helical" evidence="1">
    <location>
        <begin position="89"/>
        <end position="114"/>
    </location>
</feature>
<keyword evidence="1" id="KW-0812">Transmembrane</keyword>
<keyword evidence="3" id="KW-1185">Reference proteome</keyword>
<dbReference type="OrthoDB" id="1757623at2"/>
<dbReference type="PATRIC" id="fig|1629550.3.peg.2256"/>
<dbReference type="EMBL" id="LBBT01000273">
    <property type="protein sequence ID" value="KKY00467.1"/>
    <property type="molecule type" value="Genomic_DNA"/>
</dbReference>
<reference evidence="2 3" key="1">
    <citation type="submission" date="2015-04" db="EMBL/GenBank/DDBJ databases">
        <title>Microcin producing Clostridium sp. JC272T.</title>
        <authorList>
            <person name="Jyothsna T."/>
            <person name="Sasikala C."/>
            <person name="Ramana C."/>
        </authorList>
    </citation>
    <scope>NUCLEOTIDE SEQUENCE [LARGE SCALE GENOMIC DNA]</scope>
    <source>
        <strain evidence="2 3">JC272</strain>
    </source>
</reference>
<comment type="caution">
    <text evidence="2">The sequence shown here is derived from an EMBL/GenBank/DDBJ whole genome shotgun (WGS) entry which is preliminary data.</text>
</comment>
<keyword evidence="1" id="KW-1133">Transmembrane helix</keyword>